<gene>
    <name evidence="2" type="ORF">CP99DC5_1163</name>
</gene>
<reference evidence="2 3" key="1">
    <citation type="submission" date="2013-04" db="EMBL/GenBank/DDBJ databases">
        <title>Genome sequence of Chlamydia psittaci 99DC5.</title>
        <authorList>
            <person name="Huot-Creasy H."/>
            <person name="McCracken C.L."/>
            <person name="Humphries M."/>
            <person name="Sachse K."/>
            <person name="Laroucau K."/>
            <person name="Bavoil P."/>
            <person name="Myers G.S."/>
        </authorList>
    </citation>
    <scope>NUCLEOTIDE SEQUENCE [LARGE SCALE GENOMIC DNA]</scope>
    <source>
        <strain evidence="2 3">99DC5</strain>
    </source>
</reference>
<keyword evidence="3" id="KW-1185">Reference proteome</keyword>
<evidence type="ECO:0000313" key="2">
    <source>
        <dbReference type="EMBL" id="EPJ29220.1"/>
    </source>
</evidence>
<feature type="region of interest" description="Disordered" evidence="1">
    <location>
        <begin position="1"/>
        <end position="24"/>
    </location>
</feature>
<organism evidence="2 3">
    <name type="scientific">Chlamydia psittaci 99DC5</name>
    <dbReference type="NCBI Taxonomy" id="1112251"/>
    <lineage>
        <taxon>Bacteria</taxon>
        <taxon>Pseudomonadati</taxon>
        <taxon>Chlamydiota</taxon>
        <taxon>Chlamydiia</taxon>
        <taxon>Chlamydiales</taxon>
        <taxon>Chlamydiaceae</taxon>
        <taxon>Chlamydia/Chlamydophila group</taxon>
        <taxon>Chlamydia</taxon>
    </lineage>
</organism>
<dbReference type="Proteomes" id="UP000014627">
    <property type="component" value="Unassembled WGS sequence"/>
</dbReference>
<sequence length="24" mass="2952">NNHAHLHYNSYPRLPNSPNHRHLY</sequence>
<protein>
    <submittedName>
        <fullName evidence="2">Uncharacterized protein</fullName>
    </submittedName>
</protein>
<accession>A0ABP2X548</accession>
<comment type="caution">
    <text evidence="2">The sequence shown here is derived from an EMBL/GenBank/DDBJ whole genome shotgun (WGS) entry which is preliminary data.</text>
</comment>
<name>A0ABP2X548_CHLPS</name>
<evidence type="ECO:0000256" key="1">
    <source>
        <dbReference type="SAM" id="MobiDB-lite"/>
    </source>
</evidence>
<dbReference type="EMBL" id="ATLC01000036">
    <property type="protein sequence ID" value="EPJ29220.1"/>
    <property type="molecule type" value="Genomic_DNA"/>
</dbReference>
<evidence type="ECO:0000313" key="3">
    <source>
        <dbReference type="Proteomes" id="UP000014627"/>
    </source>
</evidence>
<proteinExistence type="predicted"/>
<feature type="non-terminal residue" evidence="2">
    <location>
        <position position="1"/>
    </location>
</feature>